<keyword evidence="2" id="KW-1185">Reference proteome</keyword>
<dbReference type="RefSeq" id="WP_008488500.1">
    <property type="nucleotide sequence ID" value="NZ_AMRG01000007.1"/>
</dbReference>
<dbReference type="OrthoDB" id="5772022at2"/>
<sequence>MVLALTLSLSSACFCYVQASMNGMGAKRWALLGLLMGPFGLPLLQTHKRLSWLKCRQAQAALFFP</sequence>
<dbReference type="PATRIC" id="fig|740709.3.peg.1351"/>
<reference evidence="1 2" key="1">
    <citation type="journal article" date="2012" name="J. Bacteriol.">
        <title>Genome Sequence of Idiomarina xiamenensis Type Strain 10-D-4.</title>
        <authorList>
            <person name="Lai Q."/>
            <person name="Wang L."/>
            <person name="Wang W."/>
            <person name="Shao Z."/>
        </authorList>
    </citation>
    <scope>NUCLEOTIDE SEQUENCE [LARGE SCALE GENOMIC DNA]</scope>
    <source>
        <strain evidence="1 2">10-D-4</strain>
    </source>
</reference>
<dbReference type="eggNOG" id="ENOG5031EK0">
    <property type="taxonomic scope" value="Bacteria"/>
</dbReference>
<accession>K2JK30</accession>
<evidence type="ECO:0000313" key="2">
    <source>
        <dbReference type="Proteomes" id="UP000014115"/>
    </source>
</evidence>
<evidence type="ECO:0000313" key="1">
    <source>
        <dbReference type="EMBL" id="EKE83801.1"/>
    </source>
</evidence>
<organism evidence="1 2">
    <name type="scientific">Idiomarina xiamenensis 10-D-4</name>
    <dbReference type="NCBI Taxonomy" id="740709"/>
    <lineage>
        <taxon>Bacteria</taxon>
        <taxon>Pseudomonadati</taxon>
        <taxon>Pseudomonadota</taxon>
        <taxon>Gammaproteobacteria</taxon>
        <taxon>Alteromonadales</taxon>
        <taxon>Idiomarinaceae</taxon>
        <taxon>Idiomarina</taxon>
    </lineage>
</organism>
<protein>
    <submittedName>
        <fullName evidence="1">Uncharacterized protein</fullName>
    </submittedName>
</protein>
<proteinExistence type="predicted"/>
<dbReference type="AlphaFoldDB" id="K2JK30"/>
<comment type="caution">
    <text evidence="1">The sequence shown here is derived from an EMBL/GenBank/DDBJ whole genome shotgun (WGS) entry which is preliminary data.</text>
</comment>
<name>K2JK30_9GAMM</name>
<dbReference type="EMBL" id="AMRG01000007">
    <property type="protein sequence ID" value="EKE83801.1"/>
    <property type="molecule type" value="Genomic_DNA"/>
</dbReference>
<dbReference type="Proteomes" id="UP000014115">
    <property type="component" value="Unassembled WGS sequence"/>
</dbReference>
<dbReference type="STRING" id="740709.A10D4_06631"/>
<gene>
    <name evidence="1" type="ORF">A10D4_06631</name>
</gene>